<dbReference type="OrthoDB" id="9803686at2"/>
<dbReference type="SMART" id="SM00060">
    <property type="entry name" value="FN3"/>
    <property type="match status" value="20"/>
</dbReference>
<proteinExistence type="predicted"/>
<dbReference type="InterPro" id="IPR036116">
    <property type="entry name" value="FN3_sf"/>
</dbReference>
<dbReference type="EMBL" id="QLLI01000003">
    <property type="protein sequence ID" value="RAI98891.1"/>
    <property type="molecule type" value="Genomic_DNA"/>
</dbReference>
<dbReference type="InterPro" id="IPR050617">
    <property type="entry name" value="E3_ligase_FN3/SPRY"/>
</dbReference>
<dbReference type="Proteomes" id="UP000247078">
    <property type="component" value="Unassembled WGS sequence"/>
</dbReference>
<dbReference type="Gene3D" id="2.60.40.10">
    <property type="entry name" value="Immunoglobulins"/>
    <property type="match status" value="20"/>
</dbReference>
<feature type="domain" description="Fibronectin type-III" evidence="1">
    <location>
        <begin position="377"/>
        <end position="457"/>
    </location>
</feature>
<dbReference type="SUPFAM" id="SSF49265">
    <property type="entry name" value="Fibronectin type III"/>
    <property type="match status" value="10"/>
</dbReference>
<evidence type="ECO:0000313" key="3">
    <source>
        <dbReference type="EMBL" id="RAI98891.1"/>
    </source>
</evidence>
<accession>A0A855Y750</accession>
<dbReference type="Proteomes" id="UP000248827">
    <property type="component" value="Unassembled WGS sequence"/>
</dbReference>
<evidence type="ECO:0000313" key="5">
    <source>
        <dbReference type="Proteomes" id="UP000248827"/>
    </source>
</evidence>
<dbReference type="EMBL" id="QGTZ01000009">
    <property type="protein sequence ID" value="PWW37431.1"/>
    <property type="molecule type" value="Genomic_DNA"/>
</dbReference>
<dbReference type="InterPro" id="IPR003961">
    <property type="entry name" value="FN3_dom"/>
</dbReference>
<feature type="domain" description="Fibronectin type-III" evidence="1">
    <location>
        <begin position="538"/>
        <end position="618"/>
    </location>
</feature>
<dbReference type="PANTHER" id="PTHR24099">
    <property type="entry name" value="E3 UBIQUITIN-PROTEIN LIGASE TRIM36-RELATED"/>
    <property type="match status" value="1"/>
</dbReference>
<evidence type="ECO:0000313" key="2">
    <source>
        <dbReference type="EMBL" id="PWW37431.1"/>
    </source>
</evidence>
<feature type="domain" description="Fibronectin type-III" evidence="1">
    <location>
        <begin position="1182"/>
        <end position="1262"/>
    </location>
</feature>
<feature type="domain" description="Fibronectin type-III" evidence="1">
    <location>
        <begin position="1021"/>
        <end position="1101"/>
    </location>
</feature>
<reference evidence="2 4" key="1">
    <citation type="submission" date="2018-05" db="EMBL/GenBank/DDBJ databases">
        <title>Freshwater and sediment microbial communities from various areas in North America, analyzing microbe dynamics in response to fracking.</title>
        <authorList>
            <person name="Lamendella R."/>
        </authorList>
    </citation>
    <scope>NUCLEOTIDE SEQUENCE [LARGE SCALE GENOMIC DNA]</scope>
    <source>
        <strain evidence="2 4">DB-3</strain>
        <strain evidence="3 5">NG-13</strain>
    </source>
</reference>
<sequence>MGAGKRKNGFYLWTVRLLVLMLVFGQFGVYGGNRAHAATSSRVVSSNYDYRYVLSEQDGNLSVNQKPIDLGWARSYSFSATGYSFSRMQSVRGTVPKMTNVSFGSYTSTYAGKINNAILIDFSEVWHYYTVMEYRQSGTNVGGWNISHVDEFGYETPRYVQSYEATQLSLVVNADTGAVVDFVSDLNPYYTRKAESFSFVKETGTKVPITTVPSIPVDLVAAANDVAINLNWSAAQQAVQYEIEENGVVKGPYYGVNYTSAPFKPNTTYTYKVRGVNPRGVSEWSTPYTLRTLLEKPVLTVTAEESKNTVKWKSVEYADRYQLQIDGGTPIELGNVTTYEHEGLAANSTHTYVLKAFSPDNESTWSKPLSQLTVPDRADGLKITDATFNKLSLSWTTVKGATGYDLEIDGTIVAVTGTTYSKTGLTANTEHTFRIRPKNTGGTGSWSDKVIGFTQLSTPVIQSSSSEEEVVLVWAPIEGATSYEVEADGVVFGDIENPIFSHTALTSGTAHKYRVRALNDSNNSAWTTVITQNTLPSLVSGLNVSAVTNAAITLKWNAVTGATGYDLEIDGTPVALTATSYTKSALAGNTEHTFRIRSKNAAGAGAWSEVVTGRTQFNLPVPKASSEETAITLTWPSIPDATAYEVEADGAVVATVNEPTYTHGNLLPGTSHKYRVRVATDTNTSAWTAIVTQSTLPSAVTGLGISSVTNTAIVLKWSTVTGASGYDLEVDGTVVPVTGLTYTKSGLAANTEHTFRIRSKNTAGVGTWSDVISGTTQLNTPVLKANSEETAVVLTWANVADATKYEIEADGINVATVTDLKYVHEGLLAGTSHKYRVRALTDTNAGAWTAILTQNTLPGSVTGLSVTSATNVAIALKWNAVTGATGYDLEIDGNVVAVSGLTYTKTGLVTNTEHTFRIRSKNTAGVGAWSDIVDGTTQLNTPVVKASSEETSITLTWAEVTGATKYEIEADGVITGTVNESKYVHNSLLAGTAHKYRVRALTDTNMGSWTAILSQNTLPGSVAGLSVTSVTNAAIALKWNAVTGATGYDLEIDGNVVAVSGVTYTKTGLLANTDHTFRIRSKNAAGVGAWSEAIEGLTQLNTPVLKASSEETAITVTWVDVTDATKYEVEADGIIVGTVNESKYVHMNLLPGTAHKYRIRALTETNTGAWTAILTQNTLPAVVTGLSITSATNAAIALKWNAVTGATAYDLEIDGTVVAVSGLVYTKSGLGTNTEHVFRIRSKNAAGVGAWSEPITGITLLNTPVLKASSEETTITLTWPEIKEATKYEIEADGIIVGTVNDPIYIHSNLLAGTTHKYRVRSLTNTNVSAWTAIVTQNTLPGAVTGLSVTSVTNTTIALKWNAVTSATGYDLEIDGTLVPVSGLTYTKTGLAANTDHTFRIRSKNAAGVGAWGDVTGVATQLNTPVLKASSEESAIHLTWIEIKDATKYEIEADGTVIASVTESMFTHKGLLPGTAHKYRVRALTDTNTSAWTTLLTQNTLPDAVTGFMLNTATPAAISLKWNAVLSASGYDLEIDNAITPVSGVTYTKSGLAANTEHTFRIRAKNASGTGAWTEVVIASTQLNVPTLKTTSEETAITLTWTEVAGATKYEIEADGAIVTTVSDLMYVHNGLLGGTIHKYRIRALTDTNTSAWTAIYSPITLPAVVSGLSMNTKTATAVSVKWNAATGANGYDLEVDGVIIAATGTVYTRNGLAANTEHTFRIRAKNATGAGAWSENLTVTTQLATPVLRGAADKNNVTLTWDAINGATSYVIEDDGKTVATVSEPTWVHTDLLPSSLHKYRIIAVNDQNTSIWSSVVSIRTLN</sequence>
<evidence type="ECO:0000259" key="1">
    <source>
        <dbReference type="PROSITE" id="PS50853"/>
    </source>
</evidence>
<dbReference type="RefSeq" id="WP_110000843.1">
    <property type="nucleotide sequence ID" value="NZ_QGTZ01000009.1"/>
</dbReference>
<feature type="domain" description="Fibronectin type-III" evidence="1">
    <location>
        <begin position="1480"/>
        <end position="1584"/>
    </location>
</feature>
<comment type="caution">
    <text evidence="2">The sequence shown here is derived from an EMBL/GenBank/DDBJ whole genome shotgun (WGS) entry which is preliminary data.</text>
</comment>
<feature type="domain" description="Fibronectin type-III" evidence="1">
    <location>
        <begin position="1665"/>
        <end position="1745"/>
    </location>
</feature>
<dbReference type="PROSITE" id="PS50853">
    <property type="entry name" value="FN3"/>
    <property type="match status" value="10"/>
</dbReference>
<organism evidence="2 4">
    <name type="scientific">Paenibacillus pabuli</name>
    <dbReference type="NCBI Taxonomy" id="1472"/>
    <lineage>
        <taxon>Bacteria</taxon>
        <taxon>Bacillati</taxon>
        <taxon>Bacillota</taxon>
        <taxon>Bacilli</taxon>
        <taxon>Bacillales</taxon>
        <taxon>Paenibacillaceae</taxon>
        <taxon>Paenibacillus</taxon>
    </lineage>
</organism>
<dbReference type="Pfam" id="PF00041">
    <property type="entry name" value="fn3"/>
    <property type="match status" value="3"/>
</dbReference>
<dbReference type="PANTHER" id="PTHR24099:SF11">
    <property type="entry name" value="FIBRONECTIN TYPE III DOMAIN-CONTAINING 3BA-RELATED"/>
    <property type="match status" value="1"/>
</dbReference>
<protein>
    <recommendedName>
        <fullName evidence="1">Fibronectin type-III domain-containing protein</fullName>
    </recommendedName>
</protein>
<feature type="domain" description="Fibronectin type-III" evidence="1">
    <location>
        <begin position="857"/>
        <end position="940"/>
    </location>
</feature>
<evidence type="ECO:0000313" key="4">
    <source>
        <dbReference type="Proteomes" id="UP000247078"/>
    </source>
</evidence>
<dbReference type="CDD" id="cd00063">
    <property type="entry name" value="FN3"/>
    <property type="match status" value="11"/>
</dbReference>
<feature type="domain" description="Fibronectin type-III" evidence="1">
    <location>
        <begin position="1343"/>
        <end position="1423"/>
    </location>
</feature>
<feature type="domain" description="Fibronectin type-III" evidence="1">
    <location>
        <begin position="274"/>
        <end position="376"/>
    </location>
</feature>
<gene>
    <name evidence="3" type="ORF">DET54_10328</name>
    <name evidence="2" type="ORF">DET56_109318</name>
</gene>
<feature type="domain" description="Fibronectin type-III" evidence="1">
    <location>
        <begin position="696"/>
        <end position="779"/>
    </location>
</feature>
<name>A0A855Y750_9BACL</name>
<dbReference type="InterPro" id="IPR013783">
    <property type="entry name" value="Ig-like_fold"/>
</dbReference>
<keyword evidence="5" id="KW-1185">Reference proteome</keyword>